<keyword evidence="2" id="KW-1185">Reference proteome</keyword>
<dbReference type="Proteomes" id="UP000789702">
    <property type="component" value="Unassembled WGS sequence"/>
</dbReference>
<reference evidence="1" key="1">
    <citation type="submission" date="2021-06" db="EMBL/GenBank/DDBJ databases">
        <authorList>
            <person name="Kallberg Y."/>
            <person name="Tangrot J."/>
            <person name="Rosling A."/>
        </authorList>
    </citation>
    <scope>NUCLEOTIDE SEQUENCE</scope>
    <source>
        <strain evidence="1">IL203A</strain>
    </source>
</reference>
<protein>
    <submittedName>
        <fullName evidence="1">1058_t:CDS:1</fullName>
    </submittedName>
</protein>
<organism evidence="1 2">
    <name type="scientific">Dentiscutata heterogama</name>
    <dbReference type="NCBI Taxonomy" id="1316150"/>
    <lineage>
        <taxon>Eukaryota</taxon>
        <taxon>Fungi</taxon>
        <taxon>Fungi incertae sedis</taxon>
        <taxon>Mucoromycota</taxon>
        <taxon>Glomeromycotina</taxon>
        <taxon>Glomeromycetes</taxon>
        <taxon>Diversisporales</taxon>
        <taxon>Gigasporaceae</taxon>
        <taxon>Dentiscutata</taxon>
    </lineage>
</organism>
<evidence type="ECO:0000313" key="2">
    <source>
        <dbReference type="Proteomes" id="UP000789702"/>
    </source>
</evidence>
<dbReference type="EMBL" id="CAJVPU010007414">
    <property type="protein sequence ID" value="CAG8572467.1"/>
    <property type="molecule type" value="Genomic_DNA"/>
</dbReference>
<accession>A0ACA9M774</accession>
<sequence length="112" mass="12577">MGNYYMKPWRLASLNYNYSNIAEEDWRSVEENTNAAESAHANANREGSQMNQYNIPKTGHSSGPIAEATKSIKKFEPSNHKKNLPTNKRTSNSNAAMANNEELNDLDTEIAK</sequence>
<gene>
    <name evidence="1" type="ORF">DHETER_LOCUS6121</name>
</gene>
<evidence type="ECO:0000313" key="1">
    <source>
        <dbReference type="EMBL" id="CAG8572467.1"/>
    </source>
</evidence>
<proteinExistence type="predicted"/>
<comment type="caution">
    <text evidence="1">The sequence shown here is derived from an EMBL/GenBank/DDBJ whole genome shotgun (WGS) entry which is preliminary data.</text>
</comment>
<name>A0ACA9M774_9GLOM</name>